<proteinExistence type="predicted"/>
<evidence type="ECO:0000313" key="2">
    <source>
        <dbReference type="Proteomes" id="UP000276834"/>
    </source>
</evidence>
<organism evidence="1 2">
    <name type="scientific">Chloebia gouldiae</name>
    <name type="common">Gouldian finch</name>
    <name type="synonym">Erythrura gouldiae</name>
    <dbReference type="NCBI Taxonomy" id="44316"/>
    <lineage>
        <taxon>Eukaryota</taxon>
        <taxon>Metazoa</taxon>
        <taxon>Chordata</taxon>
        <taxon>Craniata</taxon>
        <taxon>Vertebrata</taxon>
        <taxon>Euteleostomi</taxon>
        <taxon>Archelosauria</taxon>
        <taxon>Archosauria</taxon>
        <taxon>Dinosauria</taxon>
        <taxon>Saurischia</taxon>
        <taxon>Theropoda</taxon>
        <taxon>Coelurosauria</taxon>
        <taxon>Aves</taxon>
        <taxon>Neognathae</taxon>
        <taxon>Neoaves</taxon>
        <taxon>Telluraves</taxon>
        <taxon>Australaves</taxon>
        <taxon>Passeriformes</taxon>
        <taxon>Passeroidea</taxon>
        <taxon>Passeridae</taxon>
        <taxon>Chloebia</taxon>
    </lineage>
</organism>
<comment type="caution">
    <text evidence="1">The sequence shown here is derived from an EMBL/GenBank/DDBJ whole genome shotgun (WGS) entry which is preliminary data.</text>
</comment>
<dbReference type="Proteomes" id="UP000276834">
    <property type="component" value="Unassembled WGS sequence"/>
</dbReference>
<protein>
    <submittedName>
        <fullName evidence="1">Uncharacterized protein</fullName>
    </submittedName>
</protein>
<gene>
    <name evidence="1" type="ORF">DV515_00006702</name>
</gene>
<dbReference type="EMBL" id="QUSF01000017">
    <property type="protein sequence ID" value="RLW02821.1"/>
    <property type="molecule type" value="Genomic_DNA"/>
</dbReference>
<keyword evidence="2" id="KW-1185">Reference proteome</keyword>
<reference evidence="1 2" key="1">
    <citation type="journal article" date="2018" name="Proc. R. Soc. B">
        <title>A non-coding region near Follistatin controls head colour polymorphism in the Gouldian finch.</title>
        <authorList>
            <person name="Toomey M.B."/>
            <person name="Marques C.I."/>
            <person name="Andrade P."/>
            <person name="Araujo P.M."/>
            <person name="Sabatino S."/>
            <person name="Gazda M.A."/>
            <person name="Afonso S."/>
            <person name="Lopes R.J."/>
            <person name="Corbo J.C."/>
            <person name="Carneiro M."/>
        </authorList>
    </citation>
    <scope>NUCLEOTIDE SEQUENCE [LARGE SCALE GENOMIC DNA]</scope>
    <source>
        <strain evidence="1">Red01</strain>
        <tissue evidence="1">Muscle</tissue>
    </source>
</reference>
<accession>A0A3L8SJ59</accession>
<dbReference type="AlphaFoldDB" id="A0A3L8SJ59"/>
<name>A0A3L8SJ59_CHLGU</name>
<dbReference type="OrthoDB" id="10418647at2759"/>
<evidence type="ECO:0000313" key="1">
    <source>
        <dbReference type="EMBL" id="RLW02821.1"/>
    </source>
</evidence>
<sequence>MTFQAQFLTFVSASKSTSNTSKHHFEQFSLRQERRVTRGSRLAAPGCGGYLQSMVRHSLLSLHEAPMGLRATPLQKGVIRRCRGLGGWGWPGARDTPWVCNTAGGPSALILSREDATEM</sequence>